<protein>
    <submittedName>
        <fullName evidence="2">DUF1345 domain-containing protein</fullName>
    </submittedName>
</protein>
<reference evidence="3" key="1">
    <citation type="submission" date="2023-07" db="EMBL/GenBank/DDBJ databases">
        <title>30 novel species of actinomycetes from the DSMZ collection.</title>
        <authorList>
            <person name="Nouioui I."/>
        </authorList>
    </citation>
    <scope>NUCLEOTIDE SEQUENCE [LARGE SCALE GENOMIC DNA]</scope>
    <source>
        <strain evidence="3">DSM 44399</strain>
    </source>
</reference>
<evidence type="ECO:0000313" key="2">
    <source>
        <dbReference type="EMBL" id="MDT0263910.1"/>
    </source>
</evidence>
<keyword evidence="1" id="KW-0812">Transmembrane</keyword>
<evidence type="ECO:0000256" key="1">
    <source>
        <dbReference type="SAM" id="Phobius"/>
    </source>
</evidence>
<dbReference type="Pfam" id="PF07077">
    <property type="entry name" value="DUF1345"/>
    <property type="match status" value="1"/>
</dbReference>
<dbReference type="RefSeq" id="WP_311425053.1">
    <property type="nucleotide sequence ID" value="NZ_JAVREH010000058.1"/>
</dbReference>
<name>A0ABU2JFY9_9ACTN</name>
<sequence>MTSTGKTSTGPRNLKGVNTGIRLGVSLAVGIAIAVIVALLGAGRYAPAVGWDAAAVTLLLWLWFSIWPMGAEATAERATREDPTRSLSDTLLLAAAVVSLAAVGFFLLQASSAKGSTQDILAGVGVATVILSWLVVHSVFTLRYAMLYYTGKDGGVNFNQSAPPRYSDFAYLAFTLGMTFQVSDTDLETPAIRATALRHALLSYLFGAVILATTINLVAGLASSSGGG</sequence>
<keyword evidence="1" id="KW-1133">Transmembrane helix</keyword>
<feature type="transmembrane region" description="Helical" evidence="1">
    <location>
        <begin position="201"/>
        <end position="222"/>
    </location>
</feature>
<dbReference type="EMBL" id="JAVREH010000058">
    <property type="protein sequence ID" value="MDT0263910.1"/>
    <property type="molecule type" value="Genomic_DNA"/>
</dbReference>
<proteinExistence type="predicted"/>
<comment type="caution">
    <text evidence="2">The sequence shown here is derived from an EMBL/GenBank/DDBJ whole genome shotgun (WGS) entry which is preliminary data.</text>
</comment>
<feature type="transmembrane region" description="Helical" evidence="1">
    <location>
        <begin position="90"/>
        <end position="108"/>
    </location>
</feature>
<evidence type="ECO:0000313" key="3">
    <source>
        <dbReference type="Proteomes" id="UP001183176"/>
    </source>
</evidence>
<feature type="transmembrane region" description="Helical" evidence="1">
    <location>
        <begin position="48"/>
        <end position="69"/>
    </location>
</feature>
<dbReference type="InterPro" id="IPR009781">
    <property type="entry name" value="DUF1345"/>
</dbReference>
<gene>
    <name evidence="2" type="ORF">RM423_21270</name>
</gene>
<dbReference type="Proteomes" id="UP001183176">
    <property type="component" value="Unassembled WGS sequence"/>
</dbReference>
<feature type="transmembrane region" description="Helical" evidence="1">
    <location>
        <begin position="120"/>
        <end position="142"/>
    </location>
</feature>
<accession>A0ABU2JFY9</accession>
<keyword evidence="1" id="KW-0472">Membrane</keyword>
<feature type="transmembrane region" description="Helical" evidence="1">
    <location>
        <begin position="21"/>
        <end position="42"/>
    </location>
</feature>
<organism evidence="2 3">
    <name type="scientific">Jatrophihabitans lederbergiae</name>
    <dbReference type="NCBI Taxonomy" id="3075547"/>
    <lineage>
        <taxon>Bacteria</taxon>
        <taxon>Bacillati</taxon>
        <taxon>Actinomycetota</taxon>
        <taxon>Actinomycetes</taxon>
        <taxon>Jatrophihabitantales</taxon>
        <taxon>Jatrophihabitantaceae</taxon>
        <taxon>Jatrophihabitans</taxon>
    </lineage>
</organism>
<keyword evidence="3" id="KW-1185">Reference proteome</keyword>